<accession>X1G4E4</accession>
<organism evidence="1">
    <name type="scientific">marine sediment metagenome</name>
    <dbReference type="NCBI Taxonomy" id="412755"/>
    <lineage>
        <taxon>unclassified sequences</taxon>
        <taxon>metagenomes</taxon>
        <taxon>ecological metagenomes</taxon>
    </lineage>
</organism>
<gene>
    <name evidence="1" type="ORF">S03H2_29990</name>
</gene>
<comment type="caution">
    <text evidence="1">The sequence shown here is derived from an EMBL/GenBank/DDBJ whole genome shotgun (WGS) entry which is preliminary data.</text>
</comment>
<dbReference type="EMBL" id="BARU01018125">
    <property type="protein sequence ID" value="GAH52791.1"/>
    <property type="molecule type" value="Genomic_DNA"/>
</dbReference>
<proteinExistence type="predicted"/>
<protein>
    <submittedName>
        <fullName evidence="1">Uncharacterized protein</fullName>
    </submittedName>
</protein>
<evidence type="ECO:0000313" key="1">
    <source>
        <dbReference type="EMBL" id="GAH52791.1"/>
    </source>
</evidence>
<reference evidence="1" key="1">
    <citation type="journal article" date="2014" name="Front. Microbiol.">
        <title>High frequency of phylogenetically diverse reductive dehalogenase-homologous genes in deep subseafloor sedimentary metagenomes.</title>
        <authorList>
            <person name="Kawai M."/>
            <person name="Futagami T."/>
            <person name="Toyoda A."/>
            <person name="Takaki Y."/>
            <person name="Nishi S."/>
            <person name="Hori S."/>
            <person name="Arai W."/>
            <person name="Tsubouchi T."/>
            <person name="Morono Y."/>
            <person name="Uchiyama I."/>
            <person name="Ito T."/>
            <person name="Fujiyama A."/>
            <person name="Inagaki F."/>
            <person name="Takami H."/>
        </authorList>
    </citation>
    <scope>NUCLEOTIDE SEQUENCE</scope>
    <source>
        <strain evidence="1">Expedition CK06-06</strain>
    </source>
</reference>
<sequence length="106" mass="12453">KTMEKEEEDNGFALDEKELNIFYEVLFTRIMDIMDNPNINVNPFEDMIKILSRLSEIFSFKSMITVIPELVAYAMKYGMMIEKAYDEDLSQFKEDQQGYGVEEDTP</sequence>
<feature type="non-terminal residue" evidence="1">
    <location>
        <position position="1"/>
    </location>
</feature>
<name>X1G4E4_9ZZZZ</name>
<dbReference type="AlphaFoldDB" id="X1G4E4"/>